<keyword evidence="6" id="KW-0604">Photosystem II</keyword>
<dbReference type="PANTHER" id="PTHR31407">
    <property type="match status" value="1"/>
</dbReference>
<dbReference type="SUPFAM" id="SSF55724">
    <property type="entry name" value="Mog1p/PsbP-like"/>
    <property type="match status" value="1"/>
</dbReference>
<evidence type="ECO:0000256" key="2">
    <source>
        <dbReference type="ARBA" id="ARBA00022531"/>
    </source>
</evidence>
<reference evidence="11" key="1">
    <citation type="journal article" date="2003" name="Proc. Natl. Acad. Sci. U.S.A.">
        <title>Lateral gene transfer and the evolution of plastid-targeted proteins in the secondary plastid-containing alga Bigelowiella natans.</title>
        <authorList>
            <person name="Archibald J.M."/>
            <person name="Rogers M.B."/>
            <person name="Toop M."/>
            <person name="Ishida K."/>
            <person name="Keeling P.J."/>
        </authorList>
    </citation>
    <scope>NUCLEOTIDE SEQUENCE</scope>
    <source>
        <strain evidence="11">CCMP 621</strain>
    </source>
</reference>
<comment type="similarity">
    <text evidence="7">Belongs to the PsbP family.</text>
</comment>
<keyword evidence="4" id="KW-0809">Transit peptide</keyword>
<dbReference type="Pfam" id="PF01789">
    <property type="entry name" value="PsbP"/>
    <property type="match status" value="1"/>
</dbReference>
<keyword evidence="5" id="KW-0793">Thylakoid</keyword>
<dbReference type="GO" id="GO:0009523">
    <property type="term" value="C:photosystem II"/>
    <property type="evidence" value="ECO:0007669"/>
    <property type="project" value="UniProtKB-KW"/>
</dbReference>
<proteinExistence type="evidence at transcript level"/>
<sequence length="288" mass="31200">MYASLGQPSLSSSSKKDWKLTASLALNAGLFAGLCFLGFQGGDLSTGIARTRAVAPPMVAPRTAGCRNVRVGAESRRGAMAGIGTFAAAGLFGQLNKASAEYGDPANVFGKVTNSKGFIPTKRDEYSFLLPSKWLYSTERDFDNIVERYQDNFDAVNFAAIIKKKVDGKTSVDQLGSPEEFLKSCDFLFGKQAWTGETKSEGGFKPGSVSALSLLDIDERTDKKGTKYYNYELLSRTADGDEGGRHKLVSAAVKNGQLYIVFIQVGDKRWFKGTDKEALGLRDSFTLA</sequence>
<protein>
    <submittedName>
        <fullName evidence="11">Photosystem II protein PsbP</fullName>
    </submittedName>
</protein>
<evidence type="ECO:0000256" key="3">
    <source>
        <dbReference type="ARBA" id="ARBA00022640"/>
    </source>
</evidence>
<comment type="subcellular location">
    <subcellularLocation>
        <location evidence="8">Plastid</location>
        <location evidence="8">Chloroplast thylakoid</location>
    </subcellularLocation>
</comment>
<dbReference type="GO" id="GO:0019898">
    <property type="term" value="C:extrinsic component of membrane"/>
    <property type="evidence" value="ECO:0007669"/>
    <property type="project" value="InterPro"/>
</dbReference>
<keyword evidence="3" id="KW-0934">Plastid</keyword>
<name>Q7XYI5_BIGNA</name>
<evidence type="ECO:0000313" key="11">
    <source>
        <dbReference type="EMBL" id="AAP79210.1"/>
    </source>
</evidence>
<evidence type="ECO:0000256" key="5">
    <source>
        <dbReference type="ARBA" id="ARBA00023078"/>
    </source>
</evidence>
<keyword evidence="9" id="KW-1133">Transmembrane helix</keyword>
<keyword evidence="9" id="KW-0812">Transmembrane</keyword>
<dbReference type="PANTHER" id="PTHR31407:SF6">
    <property type="entry name" value="OXYGEN-EVOLVING ENHANCER PROTEIN 2-1, CHLOROPLASTIC"/>
    <property type="match status" value="1"/>
</dbReference>
<dbReference type="InterPro" id="IPR016123">
    <property type="entry name" value="Mog1/PsbP_a/b/a-sand"/>
</dbReference>
<evidence type="ECO:0000256" key="7">
    <source>
        <dbReference type="ARBA" id="ARBA00035638"/>
    </source>
</evidence>
<keyword evidence="1" id="KW-0150">Chloroplast</keyword>
<dbReference type="EMBL" id="AY267696">
    <property type="protein sequence ID" value="AAP79210.1"/>
    <property type="molecule type" value="mRNA"/>
</dbReference>
<dbReference type="GO" id="GO:0015979">
    <property type="term" value="P:photosynthesis"/>
    <property type="evidence" value="ECO:0007669"/>
    <property type="project" value="UniProtKB-KW"/>
</dbReference>
<dbReference type="HOGENOM" id="CLU_071157_0_0_1"/>
<dbReference type="InterPro" id="IPR002683">
    <property type="entry name" value="PsbP_C"/>
</dbReference>
<evidence type="ECO:0000259" key="10">
    <source>
        <dbReference type="Pfam" id="PF01789"/>
    </source>
</evidence>
<feature type="domain" description="PsbP C-terminal" evidence="10">
    <location>
        <begin position="122"/>
        <end position="286"/>
    </location>
</feature>
<dbReference type="GO" id="GO:0005509">
    <property type="term" value="F:calcium ion binding"/>
    <property type="evidence" value="ECO:0007669"/>
    <property type="project" value="InterPro"/>
</dbReference>
<evidence type="ECO:0000256" key="6">
    <source>
        <dbReference type="ARBA" id="ARBA00023276"/>
    </source>
</evidence>
<feature type="transmembrane region" description="Helical" evidence="9">
    <location>
        <begin position="20"/>
        <end position="39"/>
    </location>
</feature>
<keyword evidence="9" id="KW-0472">Membrane</keyword>
<dbReference type="Gene3D" id="3.40.1000.10">
    <property type="entry name" value="Mog1/PsbP, alpha/beta/alpha sandwich"/>
    <property type="match status" value="1"/>
</dbReference>
<keyword evidence="2" id="KW-0602">Photosynthesis</keyword>
<dbReference type="GO" id="GO:0009534">
    <property type="term" value="C:chloroplast thylakoid"/>
    <property type="evidence" value="ECO:0007669"/>
    <property type="project" value="UniProtKB-SubCell"/>
</dbReference>
<dbReference type="AlphaFoldDB" id="Q7XYI5"/>
<organism evidence="11">
    <name type="scientific">Bigelowiella natans</name>
    <name type="common">Pedinomonas minutissima</name>
    <name type="synonym">Chlorarachnion sp. (strain CCMP621)</name>
    <dbReference type="NCBI Taxonomy" id="227086"/>
    <lineage>
        <taxon>Eukaryota</taxon>
        <taxon>Sar</taxon>
        <taxon>Rhizaria</taxon>
        <taxon>Cercozoa</taxon>
        <taxon>Chlorarachniophyceae</taxon>
        <taxon>Bigelowiella</taxon>
    </lineage>
</organism>
<evidence type="ECO:0000256" key="9">
    <source>
        <dbReference type="SAM" id="Phobius"/>
    </source>
</evidence>
<evidence type="ECO:0000256" key="4">
    <source>
        <dbReference type="ARBA" id="ARBA00022946"/>
    </source>
</evidence>
<accession>Q7XYI5</accession>
<evidence type="ECO:0000256" key="8">
    <source>
        <dbReference type="ARBA" id="ARBA00046272"/>
    </source>
</evidence>
<evidence type="ECO:0000256" key="1">
    <source>
        <dbReference type="ARBA" id="ARBA00022528"/>
    </source>
</evidence>